<sequence>MSYYNQQQPPVGVPPPQGYPPEGYPKDSYPPPGYPTAVYPPQYTPPPQQQEQESSGFLERMSLICHFVCAWQNQPKQTLAFLGRLASVWLLCVAVVFSMPASRVKSFAVD</sequence>
<accession>A0AAN7LWG7</accession>
<gene>
    <name evidence="3" type="ORF">SAY86_011974</name>
</gene>
<evidence type="ECO:0000313" key="4">
    <source>
        <dbReference type="Proteomes" id="UP001346149"/>
    </source>
</evidence>
<feature type="compositionally biased region" description="Low complexity" evidence="1">
    <location>
        <begin position="1"/>
        <end position="10"/>
    </location>
</feature>
<reference evidence="3 4" key="1">
    <citation type="journal article" date="2023" name="Hortic Res">
        <title>Pangenome of water caltrop reveals structural variations and asymmetric subgenome divergence after allopolyploidization.</title>
        <authorList>
            <person name="Zhang X."/>
            <person name="Chen Y."/>
            <person name="Wang L."/>
            <person name="Yuan Y."/>
            <person name="Fang M."/>
            <person name="Shi L."/>
            <person name="Lu R."/>
            <person name="Comes H.P."/>
            <person name="Ma Y."/>
            <person name="Chen Y."/>
            <person name="Huang G."/>
            <person name="Zhou Y."/>
            <person name="Zheng Z."/>
            <person name="Qiu Y."/>
        </authorList>
    </citation>
    <scope>NUCLEOTIDE SEQUENCE [LARGE SCALE GENOMIC DNA]</scope>
    <source>
        <strain evidence="3">F231</strain>
    </source>
</reference>
<comment type="caution">
    <text evidence="3">The sequence shown here is derived from an EMBL/GenBank/DDBJ whole genome shotgun (WGS) entry which is preliminary data.</text>
</comment>
<feature type="compositionally biased region" description="Pro residues" evidence="1">
    <location>
        <begin position="11"/>
        <end position="34"/>
    </location>
</feature>
<dbReference type="Proteomes" id="UP001346149">
    <property type="component" value="Unassembled WGS sequence"/>
</dbReference>
<feature type="transmembrane region" description="Helical" evidence="2">
    <location>
        <begin position="81"/>
        <end position="101"/>
    </location>
</feature>
<evidence type="ECO:0000313" key="3">
    <source>
        <dbReference type="EMBL" id="KAK4793980.1"/>
    </source>
</evidence>
<dbReference type="EMBL" id="JAXQNO010000007">
    <property type="protein sequence ID" value="KAK4793980.1"/>
    <property type="molecule type" value="Genomic_DNA"/>
</dbReference>
<keyword evidence="2" id="KW-1133">Transmembrane helix</keyword>
<evidence type="ECO:0000256" key="2">
    <source>
        <dbReference type="SAM" id="Phobius"/>
    </source>
</evidence>
<protein>
    <recommendedName>
        <fullName evidence="5">Rhodopsin</fullName>
    </recommendedName>
</protein>
<dbReference type="AlphaFoldDB" id="A0AAN7LWG7"/>
<name>A0AAN7LWG7_TRANT</name>
<proteinExistence type="predicted"/>
<keyword evidence="2" id="KW-0472">Membrane</keyword>
<organism evidence="3 4">
    <name type="scientific">Trapa natans</name>
    <name type="common">Water chestnut</name>
    <dbReference type="NCBI Taxonomy" id="22666"/>
    <lineage>
        <taxon>Eukaryota</taxon>
        <taxon>Viridiplantae</taxon>
        <taxon>Streptophyta</taxon>
        <taxon>Embryophyta</taxon>
        <taxon>Tracheophyta</taxon>
        <taxon>Spermatophyta</taxon>
        <taxon>Magnoliopsida</taxon>
        <taxon>eudicotyledons</taxon>
        <taxon>Gunneridae</taxon>
        <taxon>Pentapetalae</taxon>
        <taxon>rosids</taxon>
        <taxon>malvids</taxon>
        <taxon>Myrtales</taxon>
        <taxon>Lythraceae</taxon>
        <taxon>Trapa</taxon>
    </lineage>
</organism>
<feature type="region of interest" description="Disordered" evidence="1">
    <location>
        <begin position="1"/>
        <end position="55"/>
    </location>
</feature>
<evidence type="ECO:0000256" key="1">
    <source>
        <dbReference type="SAM" id="MobiDB-lite"/>
    </source>
</evidence>
<keyword evidence="4" id="KW-1185">Reference proteome</keyword>
<evidence type="ECO:0008006" key="5">
    <source>
        <dbReference type="Google" id="ProtNLM"/>
    </source>
</evidence>
<keyword evidence="2" id="KW-0812">Transmembrane</keyword>